<evidence type="ECO:0000256" key="3">
    <source>
        <dbReference type="ARBA" id="ARBA00023163"/>
    </source>
</evidence>
<dbReference type="SUPFAM" id="SSF53822">
    <property type="entry name" value="Periplasmic binding protein-like I"/>
    <property type="match status" value="1"/>
</dbReference>
<dbReference type="Pfam" id="PF00356">
    <property type="entry name" value="LacI"/>
    <property type="match status" value="1"/>
</dbReference>
<feature type="domain" description="HTH lacI-type" evidence="5">
    <location>
        <begin position="27"/>
        <end position="82"/>
    </location>
</feature>
<dbReference type="Proteomes" id="UP000325684">
    <property type="component" value="Unassembled WGS sequence"/>
</dbReference>
<dbReference type="PANTHER" id="PTHR30146">
    <property type="entry name" value="LACI-RELATED TRANSCRIPTIONAL REPRESSOR"/>
    <property type="match status" value="1"/>
</dbReference>
<keyword evidence="1" id="KW-0805">Transcription regulation</keyword>
<keyword evidence="3" id="KW-0804">Transcription</keyword>
<dbReference type="Gene3D" id="1.10.260.40">
    <property type="entry name" value="lambda repressor-like DNA-binding domains"/>
    <property type="match status" value="1"/>
</dbReference>
<comment type="caution">
    <text evidence="6">The sequence shown here is derived from an EMBL/GenBank/DDBJ whole genome shotgun (WGS) entry which is preliminary data.</text>
</comment>
<dbReference type="GO" id="GO:0003700">
    <property type="term" value="F:DNA-binding transcription factor activity"/>
    <property type="evidence" value="ECO:0007669"/>
    <property type="project" value="TreeGrafter"/>
</dbReference>
<sequence length="351" mass="37685">MRGLDRPSQSGEQGAMNRKRVSAHQPVLLATVAAKAGVSIATVSRIVNGETGRASAETIERVQKIVGALGYRPNHVGRALRRRESRIVAMLSPNLDNPAMAAIAASVETALRSAGYVMILCDTHDRAELQDEYLHAMRSQAVQGYVLVNAVQSEALSASVARGDPIVFVGRRNPAGAGSFVGIDNRRAGADAADHLWAQGIRDLAVIHPTQGSSASRDRVDGFVRRLKELGLPCEAIRQASALGLSHLEVGYAAAQRLIDGKSWPGGLLCPSDMMAYGAYRLALEKGIRIPETCRIVGIDDNALNAWIAPWLISVRIPYADFGAKVVGQLQALWAGEQPSEQLLPHELIVR</sequence>
<dbReference type="InterPro" id="IPR000843">
    <property type="entry name" value="HTH_LacI"/>
</dbReference>
<evidence type="ECO:0000259" key="5">
    <source>
        <dbReference type="PROSITE" id="PS50932"/>
    </source>
</evidence>
<dbReference type="EMBL" id="VCMV01000003">
    <property type="protein sequence ID" value="KAB0269238.1"/>
    <property type="molecule type" value="Genomic_DNA"/>
</dbReference>
<accession>A0A5N3PHN1</accession>
<name>A0A5N3PHN1_9HYPH</name>
<dbReference type="SUPFAM" id="SSF47413">
    <property type="entry name" value="lambda repressor-like DNA-binding domains"/>
    <property type="match status" value="1"/>
</dbReference>
<dbReference type="Pfam" id="PF13377">
    <property type="entry name" value="Peripla_BP_3"/>
    <property type="match status" value="1"/>
</dbReference>
<dbReference type="CDD" id="cd01392">
    <property type="entry name" value="HTH_LacI"/>
    <property type="match status" value="1"/>
</dbReference>
<dbReference type="SMART" id="SM00354">
    <property type="entry name" value="HTH_LACI"/>
    <property type="match status" value="1"/>
</dbReference>
<dbReference type="GO" id="GO:0000976">
    <property type="term" value="F:transcription cis-regulatory region binding"/>
    <property type="evidence" value="ECO:0007669"/>
    <property type="project" value="TreeGrafter"/>
</dbReference>
<dbReference type="CDD" id="cd06267">
    <property type="entry name" value="PBP1_LacI_sugar_binding-like"/>
    <property type="match status" value="1"/>
</dbReference>
<protein>
    <submittedName>
        <fullName evidence="6">LacI family transcriptional regulator</fullName>
    </submittedName>
</protein>
<gene>
    <name evidence="6" type="ORF">FEZ63_03835</name>
</gene>
<evidence type="ECO:0000313" key="6">
    <source>
        <dbReference type="EMBL" id="KAB0269238.1"/>
    </source>
</evidence>
<reference evidence="6 7" key="1">
    <citation type="journal article" date="2019" name="Microorganisms">
        <title>Genome Insights into the Novel Species Microvirga brassicacearum, a Rapeseed Endophyte with Biotechnological Potential.</title>
        <authorList>
            <person name="Jimenez-Gomez A."/>
            <person name="Saati-Santamaria Z."/>
            <person name="Igual J.M."/>
            <person name="Rivas R."/>
            <person name="Mateos P.F."/>
            <person name="Garcia-Fraile P."/>
        </authorList>
    </citation>
    <scope>NUCLEOTIDE SEQUENCE [LARGE SCALE GENOMIC DNA]</scope>
    <source>
        <strain evidence="6 7">CDVBN77</strain>
    </source>
</reference>
<evidence type="ECO:0000256" key="2">
    <source>
        <dbReference type="ARBA" id="ARBA00023125"/>
    </source>
</evidence>
<evidence type="ECO:0000256" key="1">
    <source>
        <dbReference type="ARBA" id="ARBA00023015"/>
    </source>
</evidence>
<dbReference type="InterPro" id="IPR028082">
    <property type="entry name" value="Peripla_BP_I"/>
</dbReference>
<evidence type="ECO:0000256" key="4">
    <source>
        <dbReference type="SAM" id="MobiDB-lite"/>
    </source>
</evidence>
<dbReference type="Gene3D" id="3.40.50.2300">
    <property type="match status" value="2"/>
</dbReference>
<dbReference type="OrthoDB" id="7170131at2"/>
<dbReference type="AlphaFoldDB" id="A0A5N3PHN1"/>
<organism evidence="6 7">
    <name type="scientific">Microvirga brassicacearum</name>
    <dbReference type="NCBI Taxonomy" id="2580413"/>
    <lineage>
        <taxon>Bacteria</taxon>
        <taxon>Pseudomonadati</taxon>
        <taxon>Pseudomonadota</taxon>
        <taxon>Alphaproteobacteria</taxon>
        <taxon>Hyphomicrobiales</taxon>
        <taxon>Methylobacteriaceae</taxon>
        <taxon>Microvirga</taxon>
    </lineage>
</organism>
<dbReference type="PROSITE" id="PS50932">
    <property type="entry name" value="HTH_LACI_2"/>
    <property type="match status" value="1"/>
</dbReference>
<feature type="region of interest" description="Disordered" evidence="4">
    <location>
        <begin position="1"/>
        <end position="20"/>
    </location>
</feature>
<keyword evidence="7" id="KW-1185">Reference proteome</keyword>
<dbReference type="InterPro" id="IPR010982">
    <property type="entry name" value="Lambda_DNA-bd_dom_sf"/>
</dbReference>
<keyword evidence="2" id="KW-0238">DNA-binding</keyword>
<dbReference type="PANTHER" id="PTHR30146:SF109">
    <property type="entry name" value="HTH-TYPE TRANSCRIPTIONAL REGULATOR GALS"/>
    <property type="match status" value="1"/>
</dbReference>
<dbReference type="InterPro" id="IPR046335">
    <property type="entry name" value="LacI/GalR-like_sensor"/>
</dbReference>
<proteinExistence type="predicted"/>
<evidence type="ECO:0000313" key="7">
    <source>
        <dbReference type="Proteomes" id="UP000325684"/>
    </source>
</evidence>